<reference evidence="2" key="1">
    <citation type="submission" date="2019-08" db="EMBL/GenBank/DDBJ databases">
        <title>Reference gene set and small RNA set construction with multiple tissues from Davidia involucrata Baill.</title>
        <authorList>
            <person name="Yang H."/>
            <person name="Zhou C."/>
            <person name="Li G."/>
            <person name="Wang J."/>
            <person name="Gao P."/>
            <person name="Wang M."/>
            <person name="Wang R."/>
            <person name="Zhao Y."/>
        </authorList>
    </citation>
    <scope>NUCLEOTIDE SEQUENCE</scope>
    <source>
        <tissue evidence="2">Mixed with DoveR01_LX</tissue>
    </source>
</reference>
<accession>A0A5B7B5A2</accession>
<feature type="domain" description="Expansin-like EG45" evidence="1">
    <location>
        <begin position="72"/>
        <end position="173"/>
    </location>
</feature>
<dbReference type="CDD" id="cd22269">
    <property type="entry name" value="DPBB_EG45-like"/>
    <property type="match status" value="1"/>
</dbReference>
<evidence type="ECO:0000313" key="2">
    <source>
        <dbReference type="EMBL" id="MPA63526.1"/>
    </source>
</evidence>
<evidence type="ECO:0000259" key="1">
    <source>
        <dbReference type="PROSITE" id="PS50842"/>
    </source>
</evidence>
<dbReference type="PANTHER" id="PTHR47480">
    <property type="entry name" value="EG45-LIKE DOMAIN CONTAINING PROTEIN"/>
    <property type="match status" value="1"/>
</dbReference>
<protein>
    <submittedName>
        <fullName evidence="2">Putative Plant natriuretic peptide A</fullName>
    </submittedName>
</protein>
<dbReference type="InterPro" id="IPR009009">
    <property type="entry name" value="RlpA-like_DPBB"/>
</dbReference>
<name>A0A5B7B5A2_DAVIN</name>
<proteinExistence type="predicted"/>
<dbReference type="SUPFAM" id="SSF50685">
    <property type="entry name" value="Barwin-like endoglucanases"/>
    <property type="match status" value="1"/>
</dbReference>
<dbReference type="PROSITE" id="PS50842">
    <property type="entry name" value="EXPANSIN_EG45"/>
    <property type="match status" value="1"/>
</dbReference>
<dbReference type="AlphaFoldDB" id="A0A5B7B5A2"/>
<dbReference type="PANTHER" id="PTHR47480:SF1">
    <property type="entry name" value="EG45-LIKE DOMAIN CONTAINING PROTEIN 1"/>
    <property type="match status" value="1"/>
</dbReference>
<dbReference type="EMBL" id="GHES01032967">
    <property type="protein sequence ID" value="MPA63526.1"/>
    <property type="molecule type" value="Transcribed_RNA"/>
</dbReference>
<dbReference type="Gene3D" id="2.40.40.10">
    <property type="entry name" value="RlpA-like domain"/>
    <property type="match status" value="1"/>
</dbReference>
<organism evidence="2">
    <name type="scientific">Davidia involucrata</name>
    <name type="common">Dove tree</name>
    <dbReference type="NCBI Taxonomy" id="16924"/>
    <lineage>
        <taxon>Eukaryota</taxon>
        <taxon>Viridiplantae</taxon>
        <taxon>Streptophyta</taxon>
        <taxon>Embryophyta</taxon>
        <taxon>Tracheophyta</taxon>
        <taxon>Spermatophyta</taxon>
        <taxon>Magnoliopsida</taxon>
        <taxon>eudicotyledons</taxon>
        <taxon>Gunneridae</taxon>
        <taxon>Pentapetalae</taxon>
        <taxon>asterids</taxon>
        <taxon>Cornales</taxon>
        <taxon>Nyssaceae</taxon>
        <taxon>Davidia</taxon>
    </lineage>
</organism>
<dbReference type="InterPro" id="IPR007112">
    <property type="entry name" value="Expansin/allergen_DPBB_dom"/>
</dbReference>
<sequence>MYIHSVLRFKPCVKALHLLSLQGLILHSKESIRMWKPQQLFPWLSACLFALLFHASHGDVGTASHYSPPYIPTACYGNDASQFPSSNMFAAASEGIWDNGAACGRQYLVRCISAVVPRTCIPTQTIQVKIVDRAQTSKSRPSRGGTTMVLSTTAFGTIANASAPFINIEFQQV</sequence>
<dbReference type="Pfam" id="PF03330">
    <property type="entry name" value="DPBB_1"/>
    <property type="match status" value="1"/>
</dbReference>
<gene>
    <name evidence="2" type="ORF">Din_032967</name>
</gene>
<dbReference type="InterPro" id="IPR036908">
    <property type="entry name" value="RlpA-like_sf"/>
</dbReference>